<comment type="caution">
    <text evidence="1">The sequence shown here is derived from an EMBL/GenBank/DDBJ whole genome shotgun (WGS) entry which is preliminary data.</text>
</comment>
<evidence type="ECO:0000313" key="1">
    <source>
        <dbReference type="EMBL" id="PTN02983.1"/>
    </source>
</evidence>
<name>A0A2T5BU30_9RHOB</name>
<dbReference type="OrthoDB" id="7772846at2"/>
<dbReference type="EMBL" id="QAAA01000004">
    <property type="protein sequence ID" value="PTN02983.1"/>
    <property type="molecule type" value="Genomic_DNA"/>
</dbReference>
<organism evidence="1 2">
    <name type="scientific">Rhodovulum imhoffii</name>
    <dbReference type="NCBI Taxonomy" id="365340"/>
    <lineage>
        <taxon>Bacteria</taxon>
        <taxon>Pseudomonadati</taxon>
        <taxon>Pseudomonadota</taxon>
        <taxon>Alphaproteobacteria</taxon>
        <taxon>Rhodobacterales</taxon>
        <taxon>Paracoccaceae</taxon>
        <taxon>Rhodovulum</taxon>
    </lineage>
</organism>
<dbReference type="Proteomes" id="UP000243859">
    <property type="component" value="Unassembled WGS sequence"/>
</dbReference>
<sequence>MAVVETSRLEMGQWVVLLTGKTAPVLDVLHNGKILATPKADPAGENRWRMALVIPSEVLSDGVQTLILRDCARGDTLARLAIRAGEPLEQDVLADLDLLRAELEMLKAAFRRHLRED</sequence>
<evidence type="ECO:0000313" key="2">
    <source>
        <dbReference type="Proteomes" id="UP000243859"/>
    </source>
</evidence>
<dbReference type="RefSeq" id="WP_107891344.1">
    <property type="nucleotide sequence ID" value="NZ_NHSI01000059.1"/>
</dbReference>
<reference evidence="1 2" key="1">
    <citation type="submission" date="2018-04" db="EMBL/GenBank/DDBJ databases">
        <title>Genomic Encyclopedia of Archaeal and Bacterial Type Strains, Phase II (KMG-II): from individual species to whole genera.</title>
        <authorList>
            <person name="Goeker M."/>
        </authorList>
    </citation>
    <scope>NUCLEOTIDE SEQUENCE [LARGE SCALE GENOMIC DNA]</scope>
    <source>
        <strain evidence="1 2">DSM 18064</strain>
    </source>
</reference>
<proteinExistence type="predicted"/>
<keyword evidence="2" id="KW-1185">Reference proteome</keyword>
<protein>
    <submittedName>
        <fullName evidence="1">Uncharacterized protein</fullName>
    </submittedName>
</protein>
<gene>
    <name evidence="1" type="ORF">C8N32_10494</name>
</gene>
<accession>A0A2T5BU30</accession>
<dbReference type="AlphaFoldDB" id="A0A2T5BU30"/>